<dbReference type="PANTHER" id="PTHR33294:SF8">
    <property type="entry name" value="OS02G0731500 PROTEIN"/>
    <property type="match status" value="1"/>
</dbReference>
<comment type="caution">
    <text evidence="2">The sequence shown here is derived from an EMBL/GenBank/DDBJ whole genome shotgun (WGS) entry which is preliminary data.</text>
</comment>
<name>A0AAW2NJ41_9LAMI</name>
<reference evidence="2" key="2">
    <citation type="journal article" date="2024" name="Plant">
        <title>Genomic evolution and insights into agronomic trait innovations of Sesamum species.</title>
        <authorList>
            <person name="Miao H."/>
            <person name="Wang L."/>
            <person name="Qu L."/>
            <person name="Liu H."/>
            <person name="Sun Y."/>
            <person name="Le M."/>
            <person name="Wang Q."/>
            <person name="Wei S."/>
            <person name="Zheng Y."/>
            <person name="Lin W."/>
            <person name="Duan Y."/>
            <person name="Cao H."/>
            <person name="Xiong S."/>
            <person name="Wang X."/>
            <person name="Wei L."/>
            <person name="Li C."/>
            <person name="Ma Q."/>
            <person name="Ju M."/>
            <person name="Zhao R."/>
            <person name="Li G."/>
            <person name="Mu C."/>
            <person name="Tian Q."/>
            <person name="Mei H."/>
            <person name="Zhang T."/>
            <person name="Gao T."/>
            <person name="Zhang H."/>
        </authorList>
    </citation>
    <scope>NUCLEOTIDE SEQUENCE</scope>
    <source>
        <strain evidence="2">G01</strain>
    </source>
</reference>
<dbReference type="EMBL" id="JACGWK010000007">
    <property type="protein sequence ID" value="KAL0343336.1"/>
    <property type="molecule type" value="Genomic_DNA"/>
</dbReference>
<sequence length="156" mass="16405">MAYGRGGRRLMGPLLAVNSVVYMILLGLAGWSLDKYIDGQQNHPHLGGNPSTIFLLVYALIGGVIGACSVCLGLAHLCVWNNVSLATAATSATIAVAVTALAFGLVCKQITMGGHRGKRLQTLEAFITISGVSQLLYLLLLHAGIFSSRYGPAYNS</sequence>
<evidence type="ECO:0000256" key="1">
    <source>
        <dbReference type="SAM" id="Phobius"/>
    </source>
</evidence>
<dbReference type="PANTHER" id="PTHR33294">
    <property type="entry name" value="AWPM-19-LIKE FAMILY PROTEIN"/>
    <property type="match status" value="1"/>
</dbReference>
<proteinExistence type="predicted"/>
<dbReference type="Pfam" id="PF05512">
    <property type="entry name" value="AWPM-19"/>
    <property type="match status" value="1"/>
</dbReference>
<keyword evidence="1" id="KW-0812">Transmembrane</keyword>
<accession>A0AAW2NJ41</accession>
<organism evidence="2">
    <name type="scientific">Sesamum angustifolium</name>
    <dbReference type="NCBI Taxonomy" id="2727405"/>
    <lineage>
        <taxon>Eukaryota</taxon>
        <taxon>Viridiplantae</taxon>
        <taxon>Streptophyta</taxon>
        <taxon>Embryophyta</taxon>
        <taxon>Tracheophyta</taxon>
        <taxon>Spermatophyta</taxon>
        <taxon>Magnoliopsida</taxon>
        <taxon>eudicotyledons</taxon>
        <taxon>Gunneridae</taxon>
        <taxon>Pentapetalae</taxon>
        <taxon>asterids</taxon>
        <taxon>lamiids</taxon>
        <taxon>Lamiales</taxon>
        <taxon>Pedaliaceae</taxon>
        <taxon>Sesamum</taxon>
    </lineage>
</organism>
<feature type="transmembrane region" description="Helical" evidence="1">
    <location>
        <begin position="12"/>
        <end position="33"/>
    </location>
</feature>
<protein>
    <submittedName>
        <fullName evidence="2">Membrane protein PM19L</fullName>
    </submittedName>
</protein>
<reference evidence="2" key="1">
    <citation type="submission" date="2020-06" db="EMBL/GenBank/DDBJ databases">
        <authorList>
            <person name="Li T."/>
            <person name="Hu X."/>
            <person name="Zhang T."/>
            <person name="Song X."/>
            <person name="Zhang H."/>
            <person name="Dai N."/>
            <person name="Sheng W."/>
            <person name="Hou X."/>
            <person name="Wei L."/>
        </authorList>
    </citation>
    <scope>NUCLEOTIDE SEQUENCE</scope>
    <source>
        <strain evidence="2">G01</strain>
        <tissue evidence="2">Leaf</tissue>
    </source>
</reference>
<feature type="transmembrane region" description="Helical" evidence="1">
    <location>
        <begin position="53"/>
        <end position="77"/>
    </location>
</feature>
<evidence type="ECO:0000313" key="2">
    <source>
        <dbReference type="EMBL" id="KAL0343336.1"/>
    </source>
</evidence>
<feature type="transmembrane region" description="Helical" evidence="1">
    <location>
        <begin position="126"/>
        <end position="146"/>
    </location>
</feature>
<gene>
    <name evidence="2" type="ORF">Sangu_1221000</name>
</gene>
<keyword evidence="1" id="KW-1133">Transmembrane helix</keyword>
<dbReference type="AlphaFoldDB" id="A0AAW2NJ41"/>
<feature type="transmembrane region" description="Helical" evidence="1">
    <location>
        <begin position="83"/>
        <end position="106"/>
    </location>
</feature>
<keyword evidence="1" id="KW-0472">Membrane</keyword>
<dbReference type="InterPro" id="IPR008390">
    <property type="entry name" value="AWPM-19"/>
</dbReference>